<dbReference type="Gene3D" id="2.40.50.100">
    <property type="match status" value="1"/>
</dbReference>
<evidence type="ECO:0000313" key="1">
    <source>
        <dbReference type="EMBL" id="PVX72779.1"/>
    </source>
</evidence>
<evidence type="ECO:0000313" key="2">
    <source>
        <dbReference type="Proteomes" id="UP000245712"/>
    </source>
</evidence>
<dbReference type="RefSeq" id="WP_116613948.1">
    <property type="nucleotide sequence ID" value="NZ_QEOB01000023.1"/>
</dbReference>
<proteinExistence type="predicted"/>
<name>A0ABX5KF24_9BURK</name>
<dbReference type="Proteomes" id="UP000245712">
    <property type="component" value="Unassembled WGS sequence"/>
</dbReference>
<reference evidence="1 2" key="1">
    <citation type="submission" date="2018-05" db="EMBL/GenBank/DDBJ databases">
        <title>Genomic Encyclopedia of Type Strains, Phase IV (KMG-V): Genome sequencing to study the core and pangenomes of soil and plant-associated prokaryotes.</title>
        <authorList>
            <person name="Whitman W."/>
        </authorList>
    </citation>
    <scope>NUCLEOTIDE SEQUENCE [LARGE SCALE GENOMIC DNA]</scope>
    <source>
        <strain evidence="1 2">SCZa-39</strain>
    </source>
</reference>
<comment type="caution">
    <text evidence="1">The sequence shown here is derived from an EMBL/GenBank/DDBJ whole genome shotgun (WGS) entry which is preliminary data.</text>
</comment>
<dbReference type="EMBL" id="QEOB01000023">
    <property type="protein sequence ID" value="PVX72779.1"/>
    <property type="molecule type" value="Genomic_DNA"/>
</dbReference>
<dbReference type="SUPFAM" id="SSF51230">
    <property type="entry name" value="Single hybrid motif"/>
    <property type="match status" value="1"/>
</dbReference>
<sequence>MNLKDIEGFVTAMESAGLARFVCTVGSEKLKLVRTPQVNGRVAAQPERVDRDAPAMETVSIRSPYTGCFQRAHPLDPQTAVEEGSPVFAGQVIGYVRVESVLFPVIAPIDARVERLLVADGTLVGYGEKLIELGGDSIKANSTYTGNT</sequence>
<keyword evidence="2" id="KW-1185">Reference proteome</keyword>
<accession>A0ABX5KF24</accession>
<gene>
    <name evidence="1" type="ORF">C7402_12318</name>
</gene>
<organism evidence="1 2">
    <name type="scientific">Paraburkholderia unamae</name>
    <dbReference type="NCBI Taxonomy" id="219649"/>
    <lineage>
        <taxon>Bacteria</taxon>
        <taxon>Pseudomonadati</taxon>
        <taxon>Pseudomonadota</taxon>
        <taxon>Betaproteobacteria</taxon>
        <taxon>Burkholderiales</taxon>
        <taxon>Burkholderiaceae</taxon>
        <taxon>Paraburkholderia</taxon>
    </lineage>
</organism>
<protein>
    <submittedName>
        <fullName evidence="1">Acetyl-CoA carboxylase biotin carboxyl carrier protein</fullName>
    </submittedName>
</protein>
<dbReference type="InterPro" id="IPR011053">
    <property type="entry name" value="Single_hybrid_motif"/>
</dbReference>